<name>A0A2X4WJU4_LEDLE</name>
<sequence length="518" mass="58496">MSKVSWKSFWFRSVALLIILSLVGCSSSAGKDSAVSGSNGDLAEVSILMADRGIQAVEGSPNINNDKYVKELGKLTETKLDIELLSWAEYEQGLTLAFAGGDYPDLMEINGINSPQVAPAIDAGAFIPLNDLIEEHAPNLKEYITQEQWDSSLVSKEGEIFAIPSTRSVQNWAVVMVRKDWMDKLSIETPTTIEEYTEMFRRFQKEDPNGNGQNDEIPWSARENFRYGEAIFGAYDVLPNDWKYINGKLVPNFIRPEMKDALAVYKDLYEEKLLDNEFLVQQGKDWDAKIKGKGNVGMFIHDPTYPDKWLTEIQSNFPDAELAVIPAPVGPDGKGGHTISSPVNQMVWAIPTTNKDPVTAIKFLDKFLSEEVQTFLTYGLEGDNYTMDDGKINYNYPSDQDSIQNETLYQNFLRFIGPSHLDNEEFLSNRPHGDLIKQAIEVANNEGRENDALDMPNPPTILERPELQKDGLWVEFAARVLTGKEPIENFDKFVEDWKKRGGDQVIDEATEWYEMAKK</sequence>
<dbReference type="SUPFAM" id="SSF53850">
    <property type="entry name" value="Periplasmic binding protein-like II"/>
    <property type="match status" value="1"/>
</dbReference>
<keyword evidence="3" id="KW-0472">Membrane</keyword>
<protein>
    <submittedName>
        <fullName evidence="7">Putative ABC transporter binding lipoprotein</fullName>
    </submittedName>
</protein>
<dbReference type="Gene3D" id="3.40.190.10">
    <property type="entry name" value="Periplasmic binding protein-like II"/>
    <property type="match status" value="2"/>
</dbReference>
<evidence type="ECO:0000256" key="1">
    <source>
        <dbReference type="ARBA" id="ARBA00022475"/>
    </source>
</evidence>
<evidence type="ECO:0000313" key="7">
    <source>
        <dbReference type="EMBL" id="SQI63169.1"/>
    </source>
</evidence>
<reference evidence="7 8" key="1">
    <citation type="submission" date="2018-06" db="EMBL/GenBank/DDBJ databases">
        <authorList>
            <consortium name="Pathogen Informatics"/>
            <person name="Doyle S."/>
        </authorList>
    </citation>
    <scope>NUCLEOTIDE SEQUENCE [LARGE SCALE GENOMIC DNA]</scope>
    <source>
        <strain evidence="7 8">NCTC4824</strain>
    </source>
</reference>
<proteinExistence type="predicted"/>
<evidence type="ECO:0000256" key="6">
    <source>
        <dbReference type="SAM" id="SignalP"/>
    </source>
</evidence>
<gene>
    <name evidence="7" type="primary">lipO_16</name>
    <name evidence="7" type="ORF">NCTC4824_03962</name>
</gene>
<organism evidence="7 8">
    <name type="scientific">Lederbergia lenta</name>
    <name type="common">Bacillus lentus</name>
    <dbReference type="NCBI Taxonomy" id="1467"/>
    <lineage>
        <taxon>Bacteria</taxon>
        <taxon>Bacillati</taxon>
        <taxon>Bacillota</taxon>
        <taxon>Bacilli</taxon>
        <taxon>Bacillales</taxon>
        <taxon>Bacillaceae</taxon>
        <taxon>Lederbergia</taxon>
    </lineage>
</organism>
<dbReference type="InterPro" id="IPR006059">
    <property type="entry name" value="SBP"/>
</dbReference>
<keyword evidence="8" id="KW-1185">Reference proteome</keyword>
<dbReference type="PROSITE" id="PS51257">
    <property type="entry name" value="PROKAR_LIPOPROTEIN"/>
    <property type="match status" value="1"/>
</dbReference>
<feature type="chain" id="PRO_5038839421" evidence="6">
    <location>
        <begin position="29"/>
        <end position="518"/>
    </location>
</feature>
<keyword evidence="4" id="KW-0564">Palmitate</keyword>
<dbReference type="PANTHER" id="PTHR43649">
    <property type="entry name" value="ARABINOSE-BINDING PROTEIN-RELATED"/>
    <property type="match status" value="1"/>
</dbReference>
<keyword evidence="2 6" id="KW-0732">Signal</keyword>
<dbReference type="RefSeq" id="WP_066144141.1">
    <property type="nucleotide sequence ID" value="NZ_CBCSGM010000004.1"/>
</dbReference>
<keyword evidence="1" id="KW-1003">Cell membrane</keyword>
<dbReference type="InterPro" id="IPR050490">
    <property type="entry name" value="Bact_solute-bd_prot1"/>
</dbReference>
<accession>A0A2X4WJU4</accession>
<dbReference type="KEGG" id="blen:NCTC4824_03962"/>
<dbReference type="STRING" id="1348624.GCA_001591545_02976"/>
<evidence type="ECO:0000313" key="8">
    <source>
        <dbReference type="Proteomes" id="UP000249134"/>
    </source>
</evidence>
<feature type="signal peptide" evidence="6">
    <location>
        <begin position="1"/>
        <end position="28"/>
    </location>
</feature>
<evidence type="ECO:0000256" key="3">
    <source>
        <dbReference type="ARBA" id="ARBA00023136"/>
    </source>
</evidence>
<evidence type="ECO:0000256" key="5">
    <source>
        <dbReference type="ARBA" id="ARBA00023288"/>
    </source>
</evidence>
<dbReference type="EMBL" id="LS483476">
    <property type="protein sequence ID" value="SQI63169.1"/>
    <property type="molecule type" value="Genomic_DNA"/>
</dbReference>
<dbReference type="CDD" id="cd13580">
    <property type="entry name" value="PBP2_AlgQ_like_1"/>
    <property type="match status" value="1"/>
</dbReference>
<dbReference type="PANTHER" id="PTHR43649:SF33">
    <property type="entry name" value="POLYGALACTURONAN_RHAMNOGALACTURONAN-BINDING PROTEIN YTCQ"/>
    <property type="match status" value="1"/>
</dbReference>
<dbReference type="AlphaFoldDB" id="A0A2X4WJU4"/>
<keyword evidence="5 7" id="KW-0449">Lipoprotein</keyword>
<dbReference type="Pfam" id="PF01547">
    <property type="entry name" value="SBP_bac_1"/>
    <property type="match status" value="1"/>
</dbReference>
<dbReference type="Proteomes" id="UP000249134">
    <property type="component" value="Chromosome 1"/>
</dbReference>
<evidence type="ECO:0000256" key="2">
    <source>
        <dbReference type="ARBA" id="ARBA00022729"/>
    </source>
</evidence>
<evidence type="ECO:0000256" key="4">
    <source>
        <dbReference type="ARBA" id="ARBA00023139"/>
    </source>
</evidence>